<dbReference type="STRING" id="1121455.SAMN02745728_00980"/>
<keyword evidence="1" id="KW-0784">Thiamine biosynthesis</keyword>
<dbReference type="SUPFAM" id="SSF48613">
    <property type="entry name" value="Heme oxygenase-like"/>
    <property type="match status" value="1"/>
</dbReference>
<dbReference type="GO" id="GO:0009229">
    <property type="term" value="P:thiamine diphosphate biosynthetic process"/>
    <property type="evidence" value="ECO:0007669"/>
    <property type="project" value="UniProtKB-UniPathway"/>
</dbReference>
<dbReference type="CDD" id="cd19365">
    <property type="entry name" value="TenA_C-like"/>
    <property type="match status" value="1"/>
</dbReference>
<dbReference type="GO" id="GO:0009228">
    <property type="term" value="P:thiamine biosynthetic process"/>
    <property type="evidence" value="ECO:0007669"/>
    <property type="project" value="UniProtKB-KW"/>
</dbReference>
<protein>
    <recommendedName>
        <fullName evidence="1">Aminopyrimidine aminohydrolase</fullName>
        <ecNumber evidence="1">3.5.99.2</ecNumber>
    </recommendedName>
</protein>
<dbReference type="Pfam" id="PF03070">
    <property type="entry name" value="TENA_THI-4"/>
    <property type="match status" value="1"/>
</dbReference>
<dbReference type="GO" id="GO:0050334">
    <property type="term" value="F:thiaminase activity"/>
    <property type="evidence" value="ECO:0007669"/>
    <property type="project" value="UniProtKB-EC"/>
</dbReference>
<organism evidence="3 4">
    <name type="scientific">Desulfovibrio litoralis DSM 11393</name>
    <dbReference type="NCBI Taxonomy" id="1121455"/>
    <lineage>
        <taxon>Bacteria</taxon>
        <taxon>Pseudomonadati</taxon>
        <taxon>Thermodesulfobacteriota</taxon>
        <taxon>Desulfovibrionia</taxon>
        <taxon>Desulfovibrionales</taxon>
        <taxon>Desulfovibrionaceae</taxon>
        <taxon>Desulfovibrio</taxon>
    </lineage>
</organism>
<reference evidence="3 4" key="1">
    <citation type="submission" date="2016-12" db="EMBL/GenBank/DDBJ databases">
        <authorList>
            <person name="Song W.-J."/>
            <person name="Kurnit D.M."/>
        </authorList>
    </citation>
    <scope>NUCLEOTIDE SEQUENCE [LARGE SCALE GENOMIC DNA]</scope>
    <source>
        <strain evidence="3 4">DSM 11393</strain>
    </source>
</reference>
<dbReference type="UniPathway" id="UPA00060"/>
<dbReference type="InterPro" id="IPR016084">
    <property type="entry name" value="Haem_Oase-like_multi-hlx"/>
</dbReference>
<dbReference type="InterPro" id="IPR027574">
    <property type="entry name" value="Thiaminase_II"/>
</dbReference>
<evidence type="ECO:0000256" key="1">
    <source>
        <dbReference type="RuleBase" id="RU363093"/>
    </source>
</evidence>
<sequence>MSLLFSEEMFSKVEPILDKIYNHQFVKELCDGTLAKEKFVYYMQQDSLYLVDYTKALALVAAKSYSEQDISLNLDFAQGALLAERSLHEEYFTEFSVVTVLEKMPACFAYTSYLLNIAALDSVHESMAALLPCFWIYNEVGKHILKQAKPNNPYQKWINTYSGGEFEKVTLQAIDYTDKLAKETTGLLNERMKNAFIKSCKMEYYFWNDAYNLTSWAV</sequence>
<dbReference type="RefSeq" id="WP_072696684.1">
    <property type="nucleotide sequence ID" value="NZ_FRDI01000004.1"/>
</dbReference>
<evidence type="ECO:0000313" key="4">
    <source>
        <dbReference type="Proteomes" id="UP000186469"/>
    </source>
</evidence>
<dbReference type="EMBL" id="FRDI01000004">
    <property type="protein sequence ID" value="SHN59205.1"/>
    <property type="molecule type" value="Genomic_DNA"/>
</dbReference>
<proteinExistence type="inferred from homology"/>
<dbReference type="AlphaFoldDB" id="A0A1M7SL72"/>
<dbReference type="PANTHER" id="PTHR43198">
    <property type="entry name" value="BIFUNCTIONAL TH2 PROTEIN"/>
    <property type="match status" value="1"/>
</dbReference>
<dbReference type="GO" id="GO:0005829">
    <property type="term" value="C:cytosol"/>
    <property type="evidence" value="ECO:0007669"/>
    <property type="project" value="TreeGrafter"/>
</dbReference>
<name>A0A1M7SL72_9BACT</name>
<keyword evidence="1" id="KW-0378">Hydrolase</keyword>
<dbReference type="EC" id="3.5.99.2" evidence="1"/>
<comment type="catalytic activity">
    <reaction evidence="1">
        <text>thiamine + H2O = 5-(2-hydroxyethyl)-4-methylthiazole + 4-amino-5-hydroxymethyl-2-methylpyrimidine + H(+)</text>
        <dbReference type="Rhea" id="RHEA:17509"/>
        <dbReference type="ChEBI" id="CHEBI:15377"/>
        <dbReference type="ChEBI" id="CHEBI:15378"/>
        <dbReference type="ChEBI" id="CHEBI:16892"/>
        <dbReference type="ChEBI" id="CHEBI:17957"/>
        <dbReference type="ChEBI" id="CHEBI:18385"/>
        <dbReference type="EC" id="3.5.99.2"/>
    </reaction>
</comment>
<evidence type="ECO:0000313" key="3">
    <source>
        <dbReference type="EMBL" id="SHN59205.1"/>
    </source>
</evidence>
<evidence type="ECO:0000259" key="2">
    <source>
        <dbReference type="Pfam" id="PF03070"/>
    </source>
</evidence>
<gene>
    <name evidence="3" type="ORF">SAMN02745728_00980</name>
</gene>
<dbReference type="InterPro" id="IPR050967">
    <property type="entry name" value="Thiamine_Salvage_TenA"/>
</dbReference>
<dbReference type="NCBIfam" id="TIGR04306">
    <property type="entry name" value="salvage_TenA"/>
    <property type="match status" value="1"/>
</dbReference>
<accession>A0A1M7SL72</accession>
<comment type="pathway">
    <text evidence="1">Cofactor biosynthesis; thiamine diphosphate biosynthesis.</text>
</comment>
<comment type="catalytic activity">
    <reaction evidence="1">
        <text>4-amino-5-aminomethyl-2-methylpyrimidine + H2O = 4-amino-5-hydroxymethyl-2-methylpyrimidine + NH4(+)</text>
        <dbReference type="Rhea" id="RHEA:31799"/>
        <dbReference type="ChEBI" id="CHEBI:15377"/>
        <dbReference type="ChEBI" id="CHEBI:16892"/>
        <dbReference type="ChEBI" id="CHEBI:28938"/>
        <dbReference type="ChEBI" id="CHEBI:63416"/>
        <dbReference type="EC" id="3.5.99.2"/>
    </reaction>
</comment>
<keyword evidence="4" id="KW-1185">Reference proteome</keyword>
<comment type="similarity">
    <text evidence="1">Belongs to the TenA family.</text>
</comment>
<feature type="domain" description="Thiaminase-2/PQQC" evidence="2">
    <location>
        <begin position="12"/>
        <end position="212"/>
    </location>
</feature>
<comment type="function">
    <text evidence="1">Catalyzes an amino-pyrimidine hydrolysis reaction at the C5' of the pyrimidine moiety of thiamine compounds, a reaction that is part of a thiamine salvage pathway.</text>
</comment>
<dbReference type="InterPro" id="IPR004305">
    <property type="entry name" value="Thiaminase-2/PQQC"/>
</dbReference>
<dbReference type="Proteomes" id="UP000186469">
    <property type="component" value="Unassembled WGS sequence"/>
</dbReference>
<dbReference type="Gene3D" id="1.20.910.10">
    <property type="entry name" value="Heme oxygenase-like"/>
    <property type="match status" value="1"/>
</dbReference>
<dbReference type="PANTHER" id="PTHR43198:SF2">
    <property type="entry name" value="SI:CH1073-67J19.1-RELATED"/>
    <property type="match status" value="1"/>
</dbReference>